<accession>A0ABS0AV93</accession>
<keyword evidence="3" id="KW-1185">Reference proteome</keyword>
<gene>
    <name evidence="2" type="ORF">Y5W_03164</name>
</gene>
<feature type="region of interest" description="Disordered" evidence="1">
    <location>
        <begin position="1"/>
        <end position="20"/>
    </location>
</feature>
<sequence>PAEPASTAPVPDATDAPALPGLPFLIRPFEPHDGPALAAVFQAAVHTTTADHYDADQRAARAASRRRWRRG</sequence>
<dbReference type="Gene3D" id="3.40.630.30">
    <property type="match status" value="1"/>
</dbReference>
<reference evidence="2 3" key="1">
    <citation type="submission" date="2012-09" db="EMBL/GenBank/DDBJ databases">
        <title>Genome Sequence of alkane-degrading Bacterium Alcanivorax sp. 521-1.</title>
        <authorList>
            <person name="Lai Q."/>
            <person name="Shao Z."/>
        </authorList>
    </citation>
    <scope>NUCLEOTIDE SEQUENCE [LARGE SCALE GENOMIC DNA]</scope>
    <source>
        <strain evidence="2 3">521-1</strain>
    </source>
</reference>
<proteinExistence type="predicted"/>
<feature type="compositionally biased region" description="Low complexity" evidence="1">
    <location>
        <begin position="1"/>
        <end position="19"/>
    </location>
</feature>
<organism evidence="2 3">
    <name type="scientific">Alloalcanivorax profundimaris</name>
    <dbReference type="NCBI Taxonomy" id="2735259"/>
    <lineage>
        <taxon>Bacteria</taxon>
        <taxon>Pseudomonadati</taxon>
        <taxon>Pseudomonadota</taxon>
        <taxon>Gammaproteobacteria</taxon>
        <taxon>Oceanospirillales</taxon>
        <taxon>Alcanivoracaceae</taxon>
        <taxon>Alloalcanivorax</taxon>
    </lineage>
</organism>
<evidence type="ECO:0000313" key="2">
    <source>
        <dbReference type="EMBL" id="MBF5057870.1"/>
    </source>
</evidence>
<comment type="caution">
    <text evidence="2">The sequence shown here is derived from an EMBL/GenBank/DDBJ whole genome shotgun (WGS) entry which is preliminary data.</text>
</comment>
<evidence type="ECO:0000313" key="3">
    <source>
        <dbReference type="Proteomes" id="UP000662703"/>
    </source>
</evidence>
<feature type="non-terminal residue" evidence="2">
    <location>
        <position position="1"/>
    </location>
</feature>
<protein>
    <recommendedName>
        <fullName evidence="4">GNAT family N-acetyltransferase</fullName>
    </recommendedName>
</protein>
<name>A0ABS0AV93_9GAMM</name>
<evidence type="ECO:0000256" key="1">
    <source>
        <dbReference type="SAM" id="MobiDB-lite"/>
    </source>
</evidence>
<dbReference type="Proteomes" id="UP000662703">
    <property type="component" value="Unassembled WGS sequence"/>
</dbReference>
<evidence type="ECO:0008006" key="4">
    <source>
        <dbReference type="Google" id="ProtNLM"/>
    </source>
</evidence>
<dbReference type="EMBL" id="ARXX01000063">
    <property type="protein sequence ID" value="MBF5057870.1"/>
    <property type="molecule type" value="Genomic_DNA"/>
</dbReference>